<feature type="domain" description="Amine oxidase" evidence="1">
    <location>
        <begin position="15"/>
        <end position="406"/>
    </location>
</feature>
<dbReference type="InterPro" id="IPR002937">
    <property type="entry name" value="Amino_oxidase"/>
</dbReference>
<keyword evidence="3" id="KW-1185">Reference proteome</keyword>
<accession>A0ABS6EWW0</accession>
<dbReference type="Pfam" id="PF01593">
    <property type="entry name" value="Amino_oxidase"/>
    <property type="match status" value="1"/>
</dbReference>
<dbReference type="InterPro" id="IPR050464">
    <property type="entry name" value="Zeta_carotene_desat/Oxidored"/>
</dbReference>
<sequence length="418" mass="48107">MNNADCKVAVIGGGLSGLVIAQELQEKGYKNVTVFEKDERLGGKLHTIWYNGKSYELGAIFGLPSQLNLKALMKRLNIKTDGPKLSRVNYNANGEKIMQIPREELGEFMEELQLLPNVLMRYKSLENASIQNIEPPLMLPFSKWCDMHGFEILKTIYVHYFTIFGLGNIDEVPALYVLRILNHEHLMCFMQLPEFTTWKYGVSSLAECLKQEIKDIRLGQKVTDISLSQHETLRVQTQFEVLDFNRVIITAPLDQFSNLHFWDRDMRQHLSSIKYQSFNVYAFIADKIPKGCGCVLENLSPGKRGHIIIWDSRWDTCDGEGMVMIYAYNPPDNSKISSLDIIKGDLLKLGIENPRLYQTKHWKHCPYVDTLALENGFYDKMEEMQGKNNVFLAGEIMSTLSMENCVRYSLDLLNRFFD</sequence>
<evidence type="ECO:0000259" key="1">
    <source>
        <dbReference type="Pfam" id="PF01593"/>
    </source>
</evidence>
<dbReference type="Proteomes" id="UP000736583">
    <property type="component" value="Unassembled WGS sequence"/>
</dbReference>
<dbReference type="PANTHER" id="PTHR42923:SF3">
    <property type="entry name" value="PROTOPORPHYRINOGEN OXIDASE"/>
    <property type="match status" value="1"/>
</dbReference>
<evidence type="ECO:0000313" key="2">
    <source>
        <dbReference type="EMBL" id="MBU5590716.1"/>
    </source>
</evidence>
<dbReference type="RefSeq" id="WP_216455826.1">
    <property type="nucleotide sequence ID" value="NZ_JAHLQL010000001.1"/>
</dbReference>
<evidence type="ECO:0000313" key="3">
    <source>
        <dbReference type="Proteomes" id="UP000736583"/>
    </source>
</evidence>
<name>A0ABS6EWW0_9CLOT</name>
<proteinExistence type="predicted"/>
<dbReference type="EMBL" id="JAHLQL010000001">
    <property type="protein sequence ID" value="MBU5590716.1"/>
    <property type="molecule type" value="Genomic_DNA"/>
</dbReference>
<reference evidence="2 3" key="1">
    <citation type="submission" date="2021-06" db="EMBL/GenBank/DDBJ databases">
        <authorList>
            <person name="Sun Q."/>
            <person name="Li D."/>
        </authorList>
    </citation>
    <scope>NUCLEOTIDE SEQUENCE [LARGE SCALE GENOMIC DNA]</scope>
    <source>
        <strain evidence="2 3">MSJ-4</strain>
    </source>
</reference>
<organism evidence="2 3">
    <name type="scientific">Clostridium simiarum</name>
    <dbReference type="NCBI Taxonomy" id="2841506"/>
    <lineage>
        <taxon>Bacteria</taxon>
        <taxon>Bacillati</taxon>
        <taxon>Bacillota</taxon>
        <taxon>Clostridia</taxon>
        <taxon>Eubacteriales</taxon>
        <taxon>Clostridiaceae</taxon>
        <taxon>Clostridium</taxon>
    </lineage>
</organism>
<comment type="caution">
    <text evidence="2">The sequence shown here is derived from an EMBL/GenBank/DDBJ whole genome shotgun (WGS) entry which is preliminary data.</text>
</comment>
<dbReference type="PANTHER" id="PTHR42923">
    <property type="entry name" value="PROTOPORPHYRINOGEN OXIDASE"/>
    <property type="match status" value="1"/>
</dbReference>
<protein>
    <submittedName>
        <fullName evidence="2">FAD-dependent oxidoreductase</fullName>
    </submittedName>
</protein>
<gene>
    <name evidence="2" type="ORF">KQI89_02985</name>
</gene>